<dbReference type="OrthoDB" id="4867161at2759"/>
<keyword evidence="2" id="KW-1185">Reference proteome</keyword>
<evidence type="ECO:0000313" key="2">
    <source>
        <dbReference type="Proteomes" id="UP000076863"/>
    </source>
</evidence>
<evidence type="ECO:0000313" key="1">
    <source>
        <dbReference type="EMBL" id="OAA41985.1"/>
    </source>
</evidence>
<organism evidence="1 2">
    <name type="scientific">Beauveria brongniartii RCEF 3172</name>
    <dbReference type="NCBI Taxonomy" id="1081107"/>
    <lineage>
        <taxon>Eukaryota</taxon>
        <taxon>Fungi</taxon>
        <taxon>Dikarya</taxon>
        <taxon>Ascomycota</taxon>
        <taxon>Pezizomycotina</taxon>
        <taxon>Sordariomycetes</taxon>
        <taxon>Hypocreomycetidae</taxon>
        <taxon>Hypocreales</taxon>
        <taxon>Cordycipitaceae</taxon>
        <taxon>Beauveria</taxon>
        <taxon>Beauveria brongniartii</taxon>
    </lineage>
</organism>
<accession>A0A167D628</accession>
<dbReference type="EMBL" id="AZHA01000015">
    <property type="protein sequence ID" value="OAA41985.1"/>
    <property type="molecule type" value="Genomic_DNA"/>
</dbReference>
<name>A0A167D628_9HYPO</name>
<sequence length="206" mass="23874">MSSLKDYPTDEHSIADELEFFNEKKWGWVIYRCTYGDDAAWERFKESGRAADAVVDGVDWRFVSDPALQGASQEALRERFRAWVAEDRSDPPARPGHMYSRHSHFVQVDEASLRSIVNDDDSDAWTSGWVNLVRCVEGLDYNLSLEWETAQDKYRKELDENGEEYIPEDWIMLAASSLTPSFYGSLNTMSENWYMYYSQPPNVVSH</sequence>
<protein>
    <submittedName>
        <fullName evidence="1">Twin arginine translocation protein</fullName>
    </submittedName>
</protein>
<dbReference type="AlphaFoldDB" id="A0A167D628"/>
<comment type="caution">
    <text evidence="1">The sequence shown here is derived from an EMBL/GenBank/DDBJ whole genome shotgun (WGS) entry which is preliminary data.</text>
</comment>
<reference evidence="1 2" key="1">
    <citation type="journal article" date="2016" name="Genome Biol. Evol.">
        <title>Divergent and convergent evolution of fungal pathogenicity.</title>
        <authorList>
            <person name="Shang Y."/>
            <person name="Xiao G."/>
            <person name="Zheng P."/>
            <person name="Cen K."/>
            <person name="Zhan S."/>
            <person name="Wang C."/>
        </authorList>
    </citation>
    <scope>NUCLEOTIDE SEQUENCE [LARGE SCALE GENOMIC DNA]</scope>
    <source>
        <strain evidence="1 2">RCEF 3172</strain>
    </source>
</reference>
<proteinExistence type="predicted"/>
<gene>
    <name evidence="1" type="ORF">BBO_05344</name>
</gene>
<dbReference type="Proteomes" id="UP000076863">
    <property type="component" value="Unassembled WGS sequence"/>
</dbReference>